<dbReference type="STRING" id="22663.A0A2I0JJW6"/>
<keyword evidence="3 5" id="KW-1133">Transmembrane helix</keyword>
<feature type="transmembrane region" description="Helical" evidence="5">
    <location>
        <begin position="111"/>
        <end position="130"/>
    </location>
</feature>
<accession>A0A2I0JJW6</accession>
<evidence type="ECO:0008006" key="8">
    <source>
        <dbReference type="Google" id="ProtNLM"/>
    </source>
</evidence>
<comment type="caution">
    <text evidence="6">The sequence shown here is derived from an EMBL/GenBank/DDBJ whole genome shotgun (WGS) entry which is preliminary data.</text>
</comment>
<dbReference type="GO" id="GO:0022857">
    <property type="term" value="F:transmembrane transporter activity"/>
    <property type="evidence" value="ECO:0007669"/>
    <property type="project" value="InterPro"/>
</dbReference>
<comment type="subcellular location">
    <subcellularLocation>
        <location evidence="1">Membrane</location>
        <topology evidence="1">Multi-pass membrane protein</topology>
    </subcellularLocation>
</comment>
<evidence type="ECO:0000256" key="4">
    <source>
        <dbReference type="ARBA" id="ARBA00023136"/>
    </source>
</evidence>
<name>A0A2I0JJW6_PUNGR</name>
<dbReference type="GO" id="GO:0016020">
    <property type="term" value="C:membrane"/>
    <property type="evidence" value="ECO:0007669"/>
    <property type="project" value="InterPro"/>
</dbReference>
<keyword evidence="2 5" id="KW-0812">Transmembrane</keyword>
<dbReference type="PANTHER" id="PTHR31218">
    <property type="entry name" value="WAT1-RELATED PROTEIN"/>
    <property type="match status" value="1"/>
</dbReference>
<sequence length="189" mass="20477">MERLDWRRASALAKSVGTFVSIAGAFVITFYKGPALIARSPSLSFNSHLLLSVQPNWVLGGLLLAADCVMGSAWLILQLLNDLLLWSQGIFGSAFQVGVCTWCLHRTGPVFVSMFKPVGIAIAVVAGVIFLGDTFYLGSLLGSCIIVIGFYSVVWGKANEEKVRIDSQVGVVQPNSRKVPLLETIFEEI</sequence>
<dbReference type="AlphaFoldDB" id="A0A2I0JJW6"/>
<evidence type="ECO:0000256" key="5">
    <source>
        <dbReference type="SAM" id="Phobius"/>
    </source>
</evidence>
<proteinExistence type="predicted"/>
<gene>
    <name evidence="6" type="ORF">CRG98_023425</name>
</gene>
<feature type="transmembrane region" description="Helical" evidence="5">
    <location>
        <begin position="136"/>
        <end position="155"/>
    </location>
</feature>
<dbReference type="Proteomes" id="UP000233551">
    <property type="component" value="Unassembled WGS sequence"/>
</dbReference>
<reference evidence="6 7" key="1">
    <citation type="submission" date="2017-11" db="EMBL/GenBank/DDBJ databases">
        <title>De-novo sequencing of pomegranate (Punica granatum L.) genome.</title>
        <authorList>
            <person name="Akparov Z."/>
            <person name="Amiraslanov A."/>
            <person name="Hajiyeva S."/>
            <person name="Abbasov M."/>
            <person name="Kaur K."/>
            <person name="Hamwieh A."/>
            <person name="Solovyev V."/>
            <person name="Salamov A."/>
            <person name="Braich B."/>
            <person name="Kosarev P."/>
            <person name="Mahmoud A."/>
            <person name="Hajiyev E."/>
            <person name="Babayeva S."/>
            <person name="Izzatullayeva V."/>
            <person name="Mammadov A."/>
            <person name="Mammadov A."/>
            <person name="Sharifova S."/>
            <person name="Ojaghi J."/>
            <person name="Eynullazada K."/>
            <person name="Bayramov B."/>
            <person name="Abdulazimova A."/>
            <person name="Shahmuradov I."/>
        </authorList>
    </citation>
    <scope>NUCLEOTIDE SEQUENCE [LARGE SCALE GENOMIC DNA]</scope>
    <source>
        <strain evidence="7">cv. AG2017</strain>
        <tissue evidence="6">Leaf</tissue>
    </source>
</reference>
<dbReference type="EMBL" id="PGOL01001616">
    <property type="protein sequence ID" value="PKI56230.1"/>
    <property type="molecule type" value="Genomic_DNA"/>
</dbReference>
<evidence type="ECO:0000256" key="2">
    <source>
        <dbReference type="ARBA" id="ARBA00022692"/>
    </source>
</evidence>
<evidence type="ECO:0000256" key="3">
    <source>
        <dbReference type="ARBA" id="ARBA00022989"/>
    </source>
</evidence>
<evidence type="ECO:0000256" key="1">
    <source>
        <dbReference type="ARBA" id="ARBA00004141"/>
    </source>
</evidence>
<dbReference type="InterPro" id="IPR030184">
    <property type="entry name" value="WAT1-related"/>
</dbReference>
<keyword evidence="7" id="KW-1185">Reference proteome</keyword>
<protein>
    <recommendedName>
        <fullName evidence="8">WAT1-related protein</fullName>
    </recommendedName>
</protein>
<dbReference type="SUPFAM" id="SSF103481">
    <property type="entry name" value="Multidrug resistance efflux transporter EmrE"/>
    <property type="match status" value="1"/>
</dbReference>
<feature type="transmembrane region" description="Helical" evidence="5">
    <location>
        <begin position="12"/>
        <end position="31"/>
    </location>
</feature>
<evidence type="ECO:0000313" key="7">
    <source>
        <dbReference type="Proteomes" id="UP000233551"/>
    </source>
</evidence>
<evidence type="ECO:0000313" key="6">
    <source>
        <dbReference type="EMBL" id="PKI56230.1"/>
    </source>
</evidence>
<feature type="transmembrane region" description="Helical" evidence="5">
    <location>
        <begin position="57"/>
        <end position="77"/>
    </location>
</feature>
<organism evidence="6 7">
    <name type="scientific">Punica granatum</name>
    <name type="common">Pomegranate</name>
    <dbReference type="NCBI Taxonomy" id="22663"/>
    <lineage>
        <taxon>Eukaryota</taxon>
        <taxon>Viridiplantae</taxon>
        <taxon>Streptophyta</taxon>
        <taxon>Embryophyta</taxon>
        <taxon>Tracheophyta</taxon>
        <taxon>Spermatophyta</taxon>
        <taxon>Magnoliopsida</taxon>
        <taxon>eudicotyledons</taxon>
        <taxon>Gunneridae</taxon>
        <taxon>Pentapetalae</taxon>
        <taxon>rosids</taxon>
        <taxon>malvids</taxon>
        <taxon>Myrtales</taxon>
        <taxon>Lythraceae</taxon>
        <taxon>Punica</taxon>
    </lineage>
</organism>
<dbReference type="InterPro" id="IPR037185">
    <property type="entry name" value="EmrE-like"/>
</dbReference>
<keyword evidence="4 5" id="KW-0472">Membrane</keyword>
<feature type="non-terminal residue" evidence="6">
    <location>
        <position position="1"/>
    </location>
</feature>